<evidence type="ECO:0000313" key="4">
    <source>
        <dbReference type="EMBL" id="BCJ95816.1"/>
    </source>
</evidence>
<dbReference type="SMART" id="SM00871">
    <property type="entry name" value="AraC_E_bind"/>
    <property type="match status" value="1"/>
</dbReference>
<dbReference type="GO" id="GO:0043565">
    <property type="term" value="F:sequence-specific DNA binding"/>
    <property type="evidence" value="ECO:0007669"/>
    <property type="project" value="InterPro"/>
</dbReference>
<gene>
    <name evidence="4" type="ORF">acsn021_33850</name>
</gene>
<dbReference type="KEGG" id="acel:acsn021_33850"/>
<dbReference type="InterPro" id="IPR018060">
    <property type="entry name" value="HTH_AraC"/>
</dbReference>
<dbReference type="InterPro" id="IPR010499">
    <property type="entry name" value="AraC_E-bd"/>
</dbReference>
<keyword evidence="2" id="KW-0238">DNA-binding</keyword>
<dbReference type="InterPro" id="IPR011256">
    <property type="entry name" value="Reg_factor_effector_dom_sf"/>
</dbReference>
<reference evidence="4 5" key="1">
    <citation type="journal article" date="2016" name="Int. J. Syst. Evol. Microbiol.">
        <title>Descriptions of Anaerotaenia torta gen. nov., sp. nov. and Anaerocolumna cellulosilytica gen. nov., sp. nov. isolated from a methanogenic reactor of cattle waste.</title>
        <authorList>
            <person name="Uek A."/>
            <person name="Ohtaki Y."/>
            <person name="Kaku N."/>
            <person name="Ueki K."/>
        </authorList>
    </citation>
    <scope>NUCLEOTIDE SEQUENCE [LARGE SCALE GENOMIC DNA]</scope>
    <source>
        <strain evidence="4 5">SN021</strain>
    </source>
</reference>
<dbReference type="PANTHER" id="PTHR47504:SF5">
    <property type="entry name" value="RIGHT ORIGIN-BINDING PROTEIN"/>
    <property type="match status" value="1"/>
</dbReference>
<proteinExistence type="predicted"/>
<dbReference type="EMBL" id="AP023367">
    <property type="protein sequence ID" value="BCJ95816.1"/>
    <property type="molecule type" value="Genomic_DNA"/>
</dbReference>
<dbReference type="PROSITE" id="PS00041">
    <property type="entry name" value="HTH_ARAC_FAMILY_1"/>
    <property type="match status" value="1"/>
</dbReference>
<dbReference type="InterPro" id="IPR009057">
    <property type="entry name" value="Homeodomain-like_sf"/>
</dbReference>
<name>A0A6S6R175_9FIRM</name>
<dbReference type="Gene3D" id="3.20.80.10">
    <property type="entry name" value="Regulatory factor, effector binding domain"/>
    <property type="match status" value="1"/>
</dbReference>
<dbReference type="SUPFAM" id="SSF55136">
    <property type="entry name" value="Probable bacterial effector-binding domain"/>
    <property type="match status" value="1"/>
</dbReference>
<dbReference type="InterPro" id="IPR018062">
    <property type="entry name" value="HTH_AraC-typ_CS"/>
</dbReference>
<evidence type="ECO:0000313" key="5">
    <source>
        <dbReference type="Proteomes" id="UP000515561"/>
    </source>
</evidence>
<organism evidence="4 5">
    <name type="scientific">Anaerocolumna cellulosilytica</name>
    <dbReference type="NCBI Taxonomy" id="433286"/>
    <lineage>
        <taxon>Bacteria</taxon>
        <taxon>Bacillati</taxon>
        <taxon>Bacillota</taxon>
        <taxon>Clostridia</taxon>
        <taxon>Lachnospirales</taxon>
        <taxon>Lachnospiraceae</taxon>
        <taxon>Anaerocolumna</taxon>
    </lineage>
</organism>
<dbReference type="AlphaFoldDB" id="A0A6S6R175"/>
<evidence type="ECO:0000256" key="3">
    <source>
        <dbReference type="ARBA" id="ARBA00023163"/>
    </source>
</evidence>
<sequence length="281" mass="32891">MDWNIRLNRALDYIEDNLSNVIDFDHAAKLAFCSRNDLSNMFFIITGVQLSEYIRRRRLSLAALDLQNSDEKIIDIALKYGYASPTAFNRAFQNQHKVSPQYARSRKIFINSYPRITFQIILNGEFKMKCRIEKKEAFKVVGVKKTFRNDAIENLVPQFWSDLPQETYDKIIKQSNGEPKGLLGLCTDFDGEHTFDYYIAASTKNSKVQGLEQIDIPEATWAIFEAEGALMELVNRIWREWFPSSGYRRADNSIPDVEVYFDYDFPKDNYTYELWYPVVKE</sequence>
<keyword evidence="3" id="KW-0804">Transcription</keyword>
<dbReference type="PROSITE" id="PS01124">
    <property type="entry name" value="HTH_ARAC_FAMILY_2"/>
    <property type="match status" value="1"/>
</dbReference>
<protein>
    <submittedName>
        <fullName evidence="4">AraC family transcriptional regulator</fullName>
    </submittedName>
</protein>
<dbReference type="Gene3D" id="1.10.10.60">
    <property type="entry name" value="Homeodomain-like"/>
    <property type="match status" value="2"/>
</dbReference>
<dbReference type="Pfam" id="PF12833">
    <property type="entry name" value="HTH_18"/>
    <property type="match status" value="1"/>
</dbReference>
<dbReference type="GO" id="GO:0003700">
    <property type="term" value="F:DNA-binding transcription factor activity"/>
    <property type="evidence" value="ECO:0007669"/>
    <property type="project" value="InterPro"/>
</dbReference>
<evidence type="ECO:0000256" key="1">
    <source>
        <dbReference type="ARBA" id="ARBA00023015"/>
    </source>
</evidence>
<keyword evidence="1" id="KW-0805">Transcription regulation</keyword>
<dbReference type="PANTHER" id="PTHR47504">
    <property type="entry name" value="RIGHT ORIGIN-BINDING PROTEIN"/>
    <property type="match status" value="1"/>
</dbReference>
<dbReference type="RefSeq" id="WP_184093667.1">
    <property type="nucleotide sequence ID" value="NZ_AP023367.1"/>
</dbReference>
<accession>A0A6S6R175</accession>
<dbReference type="SMART" id="SM00342">
    <property type="entry name" value="HTH_ARAC"/>
    <property type="match status" value="1"/>
</dbReference>
<dbReference type="InterPro" id="IPR029442">
    <property type="entry name" value="GyrI-like"/>
</dbReference>
<dbReference type="Proteomes" id="UP000515561">
    <property type="component" value="Chromosome"/>
</dbReference>
<dbReference type="Pfam" id="PF06445">
    <property type="entry name" value="GyrI-like"/>
    <property type="match status" value="1"/>
</dbReference>
<evidence type="ECO:0000256" key="2">
    <source>
        <dbReference type="ARBA" id="ARBA00023125"/>
    </source>
</evidence>
<keyword evidence="5" id="KW-1185">Reference proteome</keyword>
<dbReference type="InterPro" id="IPR050959">
    <property type="entry name" value="MarA-like"/>
</dbReference>
<dbReference type="SUPFAM" id="SSF46689">
    <property type="entry name" value="Homeodomain-like"/>
    <property type="match status" value="2"/>
</dbReference>